<dbReference type="InterPro" id="IPR050951">
    <property type="entry name" value="Retrovirus_Pol_polyprotein"/>
</dbReference>
<reference evidence="2 3" key="1">
    <citation type="journal article" date="2014" name="Genome Biol. Evol.">
        <title>The genome of the myxosporean Thelohanellus kitauei shows adaptations to nutrient acquisition within its fish host.</title>
        <authorList>
            <person name="Yang Y."/>
            <person name="Xiong J."/>
            <person name="Zhou Z."/>
            <person name="Huo F."/>
            <person name="Miao W."/>
            <person name="Ran C."/>
            <person name="Liu Y."/>
            <person name="Zhang J."/>
            <person name="Feng J."/>
            <person name="Wang M."/>
            <person name="Wang M."/>
            <person name="Wang L."/>
            <person name="Yao B."/>
        </authorList>
    </citation>
    <scope>NUCLEOTIDE SEQUENCE [LARGE SCALE GENOMIC DNA]</scope>
    <source>
        <strain evidence="2">Wuqing</strain>
    </source>
</reference>
<keyword evidence="3" id="KW-1185">Reference proteome</keyword>
<comment type="caution">
    <text evidence="2">The sequence shown here is derived from an EMBL/GenBank/DDBJ whole genome shotgun (WGS) entry which is preliminary data.</text>
</comment>
<gene>
    <name evidence="2" type="ORF">RF11_10991</name>
</gene>
<dbReference type="Gene3D" id="1.10.340.70">
    <property type="match status" value="1"/>
</dbReference>
<sequence length="135" mass="15955">MRIKDSLYIDDSVLWTSRRGRIVVLKKWIAEIMEMAHNNLGHFGRRGTLDIIYQRIYWPRMSKTVQTWNKSCRKCAEYNSPSSNFESKVVKLMYESLVIKRLRTSTYLPKYDGITERANRTIVQMPSKTLETDAE</sequence>
<evidence type="ECO:0000313" key="3">
    <source>
        <dbReference type="Proteomes" id="UP000031668"/>
    </source>
</evidence>
<proteinExistence type="predicted"/>
<protein>
    <recommendedName>
        <fullName evidence="1">Integrase zinc-binding domain-containing protein</fullName>
    </recommendedName>
</protein>
<organism evidence="2 3">
    <name type="scientific">Thelohanellus kitauei</name>
    <name type="common">Myxosporean</name>
    <dbReference type="NCBI Taxonomy" id="669202"/>
    <lineage>
        <taxon>Eukaryota</taxon>
        <taxon>Metazoa</taxon>
        <taxon>Cnidaria</taxon>
        <taxon>Myxozoa</taxon>
        <taxon>Myxosporea</taxon>
        <taxon>Bivalvulida</taxon>
        <taxon>Platysporina</taxon>
        <taxon>Myxobolidae</taxon>
        <taxon>Thelohanellus</taxon>
    </lineage>
</organism>
<dbReference type="Proteomes" id="UP000031668">
    <property type="component" value="Unassembled WGS sequence"/>
</dbReference>
<dbReference type="Pfam" id="PF17921">
    <property type="entry name" value="Integrase_H2C2"/>
    <property type="match status" value="1"/>
</dbReference>
<accession>A0A0C2I7A0</accession>
<dbReference type="EMBL" id="JWZT01005382">
    <property type="protein sequence ID" value="KII61058.1"/>
    <property type="molecule type" value="Genomic_DNA"/>
</dbReference>
<dbReference type="InterPro" id="IPR012337">
    <property type="entry name" value="RNaseH-like_sf"/>
</dbReference>
<dbReference type="SUPFAM" id="SSF53098">
    <property type="entry name" value="Ribonuclease H-like"/>
    <property type="match status" value="1"/>
</dbReference>
<dbReference type="InterPro" id="IPR041588">
    <property type="entry name" value="Integrase_H2C2"/>
</dbReference>
<evidence type="ECO:0000313" key="2">
    <source>
        <dbReference type="EMBL" id="KII61058.1"/>
    </source>
</evidence>
<dbReference type="InterPro" id="IPR036397">
    <property type="entry name" value="RNaseH_sf"/>
</dbReference>
<dbReference type="AlphaFoldDB" id="A0A0C2I7A0"/>
<dbReference type="PANTHER" id="PTHR37984">
    <property type="entry name" value="PROTEIN CBG26694"/>
    <property type="match status" value="1"/>
</dbReference>
<dbReference type="FunFam" id="1.10.340.70:FF:000001">
    <property type="entry name" value="Retrovirus-related Pol polyprotein from transposon gypsy-like Protein"/>
    <property type="match status" value="1"/>
</dbReference>
<evidence type="ECO:0000259" key="1">
    <source>
        <dbReference type="Pfam" id="PF17921"/>
    </source>
</evidence>
<name>A0A0C2I7A0_THEKT</name>
<feature type="domain" description="Integrase zinc-binding" evidence="1">
    <location>
        <begin position="27"/>
        <end position="80"/>
    </location>
</feature>
<dbReference type="OrthoDB" id="6772957at2759"/>
<dbReference type="PANTHER" id="PTHR37984:SF15">
    <property type="entry name" value="INTEGRASE CATALYTIC DOMAIN-CONTAINING PROTEIN"/>
    <property type="match status" value="1"/>
</dbReference>
<dbReference type="GO" id="GO:0003676">
    <property type="term" value="F:nucleic acid binding"/>
    <property type="evidence" value="ECO:0007669"/>
    <property type="project" value="InterPro"/>
</dbReference>
<dbReference type="Gene3D" id="3.30.420.10">
    <property type="entry name" value="Ribonuclease H-like superfamily/Ribonuclease H"/>
    <property type="match status" value="1"/>
</dbReference>